<dbReference type="EC" id="2.7.1.50" evidence="11"/>
<dbReference type="InterPro" id="IPR000417">
    <property type="entry name" value="Hyethyz_kinase"/>
</dbReference>
<proteinExistence type="inferred from homology"/>
<keyword evidence="7 11" id="KW-0418">Kinase</keyword>
<evidence type="ECO:0000256" key="2">
    <source>
        <dbReference type="ARBA" id="ARBA00001946"/>
    </source>
</evidence>
<evidence type="ECO:0000256" key="9">
    <source>
        <dbReference type="ARBA" id="ARBA00022842"/>
    </source>
</evidence>
<evidence type="ECO:0000256" key="3">
    <source>
        <dbReference type="ARBA" id="ARBA00004868"/>
    </source>
</evidence>
<comment type="caution">
    <text evidence="12">The sequence shown here is derived from an EMBL/GenBank/DDBJ whole genome shotgun (WGS) entry which is preliminary data.</text>
</comment>
<evidence type="ECO:0000256" key="8">
    <source>
        <dbReference type="ARBA" id="ARBA00022840"/>
    </source>
</evidence>
<dbReference type="NCBIfam" id="NF006830">
    <property type="entry name" value="PRK09355.1"/>
    <property type="match status" value="1"/>
</dbReference>
<evidence type="ECO:0000256" key="5">
    <source>
        <dbReference type="ARBA" id="ARBA00022723"/>
    </source>
</evidence>
<keyword evidence="5 11" id="KW-0479">Metal-binding</keyword>
<dbReference type="GO" id="GO:0000287">
    <property type="term" value="F:magnesium ion binding"/>
    <property type="evidence" value="ECO:0007669"/>
    <property type="project" value="UniProtKB-UniRule"/>
</dbReference>
<evidence type="ECO:0000313" key="13">
    <source>
        <dbReference type="Proteomes" id="UP000239920"/>
    </source>
</evidence>
<dbReference type="PRINTS" id="PR01099">
    <property type="entry name" value="HYETHTZKNASE"/>
</dbReference>
<dbReference type="Pfam" id="PF02110">
    <property type="entry name" value="HK"/>
    <property type="match status" value="1"/>
</dbReference>
<dbReference type="EMBL" id="PNFV01000005">
    <property type="protein sequence ID" value="PMB82459.1"/>
    <property type="molecule type" value="Genomic_DNA"/>
</dbReference>
<dbReference type="UniPathway" id="UPA00060">
    <property type="reaction ID" value="UER00139"/>
</dbReference>
<sequence length="271" mass="28410">MKITNLPAHLIDQVRQKNPVVLTVANDVTAGKVADALSACGVSPIMSKAPEEAQAMVSLADAITINLGTINQSQLALIRAILDANAGRRPVVLDPVAVGSADYRLTIANQLLSDYYFSVIRGNASEIAALAGFAPAGHGIDAGSIQYDPVLVAKQCAHHYHTCVLLTGRTDVVTDGQDVFLNPTGSSMLTVNVGSGDMLSSLTAAYLTVGESPITSSAVIATAFSMTGAAAAQHTLGLGQWQTRFFDELSQLTSERFTAQLTHGKDDNNDQ</sequence>
<dbReference type="GO" id="GO:0009229">
    <property type="term" value="P:thiamine diphosphate biosynthetic process"/>
    <property type="evidence" value="ECO:0007669"/>
    <property type="project" value="UniProtKB-UniRule"/>
</dbReference>
<comment type="function">
    <text evidence="11">Catalyzes the phosphorylation of the hydroxyl group of 4-methyl-5-beta-hydroxyethylthiazole (THZ).</text>
</comment>
<keyword evidence="9 11" id="KW-0460">Magnesium</keyword>
<keyword evidence="10 11" id="KW-0784">Thiamine biosynthesis</keyword>
<dbReference type="OrthoDB" id="9778146at2"/>
<evidence type="ECO:0000256" key="10">
    <source>
        <dbReference type="ARBA" id="ARBA00022977"/>
    </source>
</evidence>
<comment type="pathway">
    <text evidence="3 11">Cofactor biosynthesis; thiamine diphosphate biosynthesis; 4-methyl-5-(2-phosphoethyl)-thiazole from 5-(2-hydroxyethyl)-4-methylthiazole: step 1/1.</text>
</comment>
<dbReference type="PIRSF" id="PIRSF000513">
    <property type="entry name" value="Thz_kinase"/>
    <property type="match status" value="1"/>
</dbReference>
<evidence type="ECO:0000256" key="6">
    <source>
        <dbReference type="ARBA" id="ARBA00022741"/>
    </source>
</evidence>
<dbReference type="InterPro" id="IPR029056">
    <property type="entry name" value="Ribokinase-like"/>
</dbReference>
<feature type="binding site" evidence="11">
    <location>
        <position position="121"/>
    </location>
    <ligand>
        <name>ATP</name>
        <dbReference type="ChEBI" id="CHEBI:30616"/>
    </ligand>
</feature>
<keyword evidence="4 11" id="KW-0808">Transferase</keyword>
<keyword evidence="6 11" id="KW-0547">Nucleotide-binding</keyword>
<feature type="binding site" evidence="11">
    <location>
        <position position="46"/>
    </location>
    <ligand>
        <name>substrate</name>
    </ligand>
</feature>
<comment type="similarity">
    <text evidence="11">Belongs to the Thz kinase family.</text>
</comment>
<protein>
    <recommendedName>
        <fullName evidence="11">Hydroxyethylthiazole kinase</fullName>
        <ecNumber evidence="11">2.7.1.50</ecNumber>
    </recommendedName>
    <alternativeName>
        <fullName evidence="11">4-methyl-5-beta-hydroxyethylthiazole kinase</fullName>
        <shortName evidence="11">TH kinase</shortName>
        <shortName evidence="11">Thz kinase</shortName>
    </alternativeName>
</protein>
<organism evidence="12 13">
    <name type="scientific">Limosilactobacillus pontis</name>
    <dbReference type="NCBI Taxonomy" id="35787"/>
    <lineage>
        <taxon>Bacteria</taxon>
        <taxon>Bacillati</taxon>
        <taxon>Bacillota</taxon>
        <taxon>Bacilli</taxon>
        <taxon>Lactobacillales</taxon>
        <taxon>Lactobacillaceae</taxon>
        <taxon>Limosilactobacillus</taxon>
    </lineage>
</organism>
<dbReference type="GO" id="GO:0004417">
    <property type="term" value="F:hydroxyethylthiazole kinase activity"/>
    <property type="evidence" value="ECO:0007669"/>
    <property type="project" value="UniProtKB-UniRule"/>
</dbReference>
<evidence type="ECO:0000256" key="1">
    <source>
        <dbReference type="ARBA" id="ARBA00001771"/>
    </source>
</evidence>
<comment type="catalytic activity">
    <reaction evidence="1 11">
        <text>5-(2-hydroxyethyl)-4-methylthiazole + ATP = 4-methyl-5-(2-phosphooxyethyl)-thiazole + ADP + H(+)</text>
        <dbReference type="Rhea" id="RHEA:24212"/>
        <dbReference type="ChEBI" id="CHEBI:15378"/>
        <dbReference type="ChEBI" id="CHEBI:17957"/>
        <dbReference type="ChEBI" id="CHEBI:30616"/>
        <dbReference type="ChEBI" id="CHEBI:58296"/>
        <dbReference type="ChEBI" id="CHEBI:456216"/>
        <dbReference type="EC" id="2.7.1.50"/>
    </reaction>
</comment>
<name>A0A2J6NMA6_9LACO</name>
<evidence type="ECO:0000256" key="4">
    <source>
        <dbReference type="ARBA" id="ARBA00022679"/>
    </source>
</evidence>
<keyword evidence="8 11" id="KW-0067">ATP-binding</keyword>
<dbReference type="Proteomes" id="UP000239920">
    <property type="component" value="Unassembled WGS sequence"/>
</dbReference>
<dbReference type="GO" id="GO:0009228">
    <property type="term" value="P:thiamine biosynthetic process"/>
    <property type="evidence" value="ECO:0007669"/>
    <property type="project" value="UniProtKB-KW"/>
</dbReference>
<dbReference type="AlphaFoldDB" id="A0A2J6NMA6"/>
<dbReference type="HAMAP" id="MF_00228">
    <property type="entry name" value="Thz_kinase"/>
    <property type="match status" value="1"/>
</dbReference>
<evidence type="ECO:0000256" key="7">
    <source>
        <dbReference type="ARBA" id="ARBA00022777"/>
    </source>
</evidence>
<gene>
    <name evidence="11" type="primary">thiM</name>
    <name evidence="12" type="ORF">CK797_05250</name>
</gene>
<feature type="binding site" evidence="11">
    <location>
        <position position="167"/>
    </location>
    <ligand>
        <name>ATP</name>
        <dbReference type="ChEBI" id="CHEBI:30616"/>
    </ligand>
</feature>
<dbReference type="RefSeq" id="WP_104688708.1">
    <property type="nucleotide sequence ID" value="NZ_JBKTHY010000002.1"/>
</dbReference>
<dbReference type="GO" id="GO:0005524">
    <property type="term" value="F:ATP binding"/>
    <property type="evidence" value="ECO:0007669"/>
    <property type="project" value="UniProtKB-UniRule"/>
</dbReference>
<dbReference type="Gene3D" id="3.40.1190.20">
    <property type="match status" value="1"/>
</dbReference>
<dbReference type="CDD" id="cd01170">
    <property type="entry name" value="THZ_kinase"/>
    <property type="match status" value="1"/>
</dbReference>
<accession>A0A2J6NMA6</accession>
<reference evidence="12 13" key="1">
    <citation type="submission" date="2017-09" db="EMBL/GenBank/DDBJ databases">
        <title>Bacterial strain isolated from the female urinary microbiota.</title>
        <authorList>
            <person name="Thomas-White K."/>
            <person name="Kumar N."/>
            <person name="Forster S."/>
            <person name="Putonti C."/>
            <person name="Lawley T."/>
            <person name="Wolfe A.J."/>
        </authorList>
    </citation>
    <scope>NUCLEOTIDE SEQUENCE [LARGE SCALE GENOMIC DNA]</scope>
    <source>
        <strain evidence="12 13">UMB0683</strain>
    </source>
</reference>
<evidence type="ECO:0000256" key="11">
    <source>
        <dbReference type="HAMAP-Rule" id="MF_00228"/>
    </source>
</evidence>
<evidence type="ECO:0000313" key="12">
    <source>
        <dbReference type="EMBL" id="PMB82459.1"/>
    </source>
</evidence>
<dbReference type="SUPFAM" id="SSF53613">
    <property type="entry name" value="Ribokinase-like"/>
    <property type="match status" value="1"/>
</dbReference>
<feature type="binding site" evidence="11">
    <location>
        <position position="194"/>
    </location>
    <ligand>
        <name>substrate</name>
    </ligand>
</feature>
<comment type="cofactor">
    <cofactor evidence="2 11">
        <name>Mg(2+)</name>
        <dbReference type="ChEBI" id="CHEBI:18420"/>
    </cofactor>
</comment>